<dbReference type="Gene3D" id="3.40.350.10">
    <property type="entry name" value="Creatinase/prolidase N-terminal domain"/>
    <property type="match status" value="2"/>
</dbReference>
<feature type="domain" description="Peptidase M24" evidence="4">
    <location>
        <begin position="385"/>
        <end position="600"/>
    </location>
</feature>
<evidence type="ECO:0000313" key="7">
    <source>
        <dbReference type="EMBL" id="SJZ32228.1"/>
    </source>
</evidence>
<dbReference type="FunFam" id="3.90.230.10:FF:000009">
    <property type="entry name" value="xaa-Pro aminopeptidase 2"/>
    <property type="match status" value="1"/>
</dbReference>
<dbReference type="GO" id="GO:0070006">
    <property type="term" value="F:metalloaminopeptidase activity"/>
    <property type="evidence" value="ECO:0007669"/>
    <property type="project" value="InterPro"/>
</dbReference>
<keyword evidence="8" id="KW-1185">Reference proteome</keyword>
<dbReference type="InterPro" id="IPR029149">
    <property type="entry name" value="Creatin/AminoP/Spt16_N"/>
</dbReference>
<reference evidence="8" key="1">
    <citation type="submission" date="2017-02" db="EMBL/GenBank/DDBJ databases">
        <authorList>
            <person name="Varghese N."/>
            <person name="Submissions S."/>
        </authorList>
    </citation>
    <scope>NUCLEOTIDE SEQUENCE [LARGE SCALE GENOMIC DNA]</scope>
    <source>
        <strain evidence="8">ATCC 27094</strain>
    </source>
</reference>
<dbReference type="Pfam" id="PF16189">
    <property type="entry name" value="Creatinase_N_2"/>
    <property type="match status" value="1"/>
</dbReference>
<dbReference type="Gene3D" id="3.90.230.10">
    <property type="entry name" value="Creatinase/methionine aminopeptidase superfamily"/>
    <property type="match status" value="1"/>
</dbReference>
<evidence type="ECO:0000256" key="1">
    <source>
        <dbReference type="ARBA" id="ARBA00008766"/>
    </source>
</evidence>
<evidence type="ECO:0000256" key="3">
    <source>
        <dbReference type="ARBA" id="ARBA00022801"/>
    </source>
</evidence>
<dbReference type="GO" id="GO:0005737">
    <property type="term" value="C:cytoplasm"/>
    <property type="evidence" value="ECO:0007669"/>
    <property type="project" value="UniProtKB-ARBA"/>
</dbReference>
<name>A0A1T4JPW4_9HYPH</name>
<evidence type="ECO:0000313" key="8">
    <source>
        <dbReference type="Proteomes" id="UP000190092"/>
    </source>
</evidence>
<keyword evidence="7" id="KW-0031">Aminopeptidase</keyword>
<dbReference type="GO" id="GO:0046872">
    <property type="term" value="F:metal ion binding"/>
    <property type="evidence" value="ECO:0007669"/>
    <property type="project" value="UniProtKB-KW"/>
</dbReference>
<comment type="similarity">
    <text evidence="1">Belongs to the peptidase M24B family.</text>
</comment>
<dbReference type="STRING" id="225324.SAMN02745126_00316"/>
<keyword evidence="3" id="KW-0378">Hydrolase</keyword>
<dbReference type="EMBL" id="FUWJ01000001">
    <property type="protein sequence ID" value="SJZ32228.1"/>
    <property type="molecule type" value="Genomic_DNA"/>
</dbReference>
<dbReference type="InterPro" id="IPR000994">
    <property type="entry name" value="Pept_M24"/>
</dbReference>
<dbReference type="SUPFAM" id="SSF55920">
    <property type="entry name" value="Creatinase/aminopeptidase"/>
    <property type="match status" value="1"/>
</dbReference>
<feature type="domain" description="Creatinase N-terminal" evidence="5">
    <location>
        <begin position="82"/>
        <end position="214"/>
    </location>
</feature>
<dbReference type="InterPro" id="IPR000587">
    <property type="entry name" value="Creatinase_N"/>
</dbReference>
<dbReference type="Proteomes" id="UP000190092">
    <property type="component" value="Unassembled WGS sequence"/>
</dbReference>
<evidence type="ECO:0000256" key="2">
    <source>
        <dbReference type="ARBA" id="ARBA00022723"/>
    </source>
</evidence>
<evidence type="ECO:0000259" key="6">
    <source>
        <dbReference type="Pfam" id="PF16188"/>
    </source>
</evidence>
<dbReference type="Pfam" id="PF16188">
    <property type="entry name" value="Peptidase_M24_C"/>
    <property type="match status" value="1"/>
</dbReference>
<organism evidence="7 8">
    <name type="scientific">Enhydrobacter aerosaccus</name>
    <dbReference type="NCBI Taxonomy" id="225324"/>
    <lineage>
        <taxon>Bacteria</taxon>
        <taxon>Pseudomonadati</taxon>
        <taxon>Pseudomonadota</taxon>
        <taxon>Alphaproteobacteria</taxon>
        <taxon>Hyphomicrobiales</taxon>
        <taxon>Enhydrobacter</taxon>
    </lineage>
</organism>
<feature type="domain" description="Peptidase M24 C-terminal" evidence="6">
    <location>
        <begin position="610"/>
        <end position="669"/>
    </location>
</feature>
<evidence type="ECO:0000259" key="5">
    <source>
        <dbReference type="Pfam" id="PF01321"/>
    </source>
</evidence>
<keyword evidence="2" id="KW-0479">Metal-binding</keyword>
<dbReference type="InterPro" id="IPR050422">
    <property type="entry name" value="X-Pro_aminopeptidase_P"/>
</dbReference>
<dbReference type="PANTHER" id="PTHR43763">
    <property type="entry name" value="XAA-PRO AMINOPEPTIDASE 1"/>
    <property type="match status" value="1"/>
</dbReference>
<dbReference type="RefSeq" id="WP_085932067.1">
    <property type="nucleotide sequence ID" value="NZ_FUWJ01000001.1"/>
</dbReference>
<dbReference type="InterPro" id="IPR032416">
    <property type="entry name" value="Peptidase_M24_C"/>
</dbReference>
<dbReference type="CDD" id="cd01085">
    <property type="entry name" value="APP"/>
    <property type="match status" value="1"/>
</dbReference>
<gene>
    <name evidence="7" type="ORF">SAMN02745126_00316</name>
</gene>
<dbReference type="Pfam" id="PF01321">
    <property type="entry name" value="Creatinase_N"/>
    <property type="match status" value="1"/>
</dbReference>
<dbReference type="Pfam" id="PF00557">
    <property type="entry name" value="Peptidase_M24"/>
    <property type="match status" value="1"/>
</dbReference>
<dbReference type="InterPro" id="IPR033740">
    <property type="entry name" value="Pept_M24B"/>
</dbReference>
<accession>A0A1T4JPW4</accession>
<protein>
    <submittedName>
        <fullName evidence="7">Xaa-Pro aminopeptidase</fullName>
    </submittedName>
</protein>
<keyword evidence="7" id="KW-0645">Protease</keyword>
<evidence type="ECO:0000259" key="4">
    <source>
        <dbReference type="Pfam" id="PF00557"/>
    </source>
</evidence>
<proteinExistence type="inferred from homology"/>
<dbReference type="AlphaFoldDB" id="A0A1T4JPW4"/>
<dbReference type="InterPro" id="IPR036005">
    <property type="entry name" value="Creatinase/aminopeptidase-like"/>
</dbReference>
<dbReference type="PANTHER" id="PTHR43763:SF6">
    <property type="entry name" value="XAA-PRO AMINOPEPTIDASE 1"/>
    <property type="match status" value="1"/>
</dbReference>
<sequence>MSSAPDDVLRLLRQRGRDAEPTALEALMRGVAAAPEGLAGPEWVELVAPGAEGDLVNALTSWRDALARADGGLDASPAPPERLAALRSELKRRGLDGFVAPRADEHQGEYVPRRSQRLAWLTGFSGSAGLAIVLADRAALFVDGRYTLAIRTQVDLKAFSPHQVPEQSPEAWIAANLPNGGKLGFDPWLQTMDGYERFARAAQRAGGTFVPVEHNPIDAVWRDRPAAPLAPVLPQPEEFTGESSASRRKRIAETLTSRGAEVALLTAPDSIAWLLNIRGGDVPRTPFALGFALLHADEHVDLYMDLRKIPPRTVSWLGNSVTLAPPEELGPALDTLGKMAKRVLIEPSTAPYWAATRLQAAGATLIRDADPVALPKACKNATELEGIRSAHRRDGVAMSRFLAWLDRESKTGRLREIEVSDRLQAMREETGKLRDLSFDTISGAGPNGAVVHYHATTATERTLDLGSLYLVDSGGQYRDGTTDITRTVAIGTPSAEMRDRFTRVLKGHIALAMARFPAGTTGSQLDSLARYALWQVGLDYDHGTGHGVGAYLSVHEGPQRISKVANNIALQPGMIVSNEPGYYKTGAYGIRIENLLAVREANIAGADRRYYEFETLTLAPIDLNCIEPALLTEAEKAWLNGYHARVQEVVAPQVDDSTRAWLGMATRAI</sequence>
<dbReference type="SUPFAM" id="SSF53092">
    <property type="entry name" value="Creatinase/prolidase N-terminal domain"/>
    <property type="match status" value="2"/>
</dbReference>